<sequence length="52" mass="5863">MQCLRSLRHSGGPFHFTEKAEKTQILDLPDSLVESTYQRLLSTLSCPCESAH</sequence>
<dbReference type="AlphaFoldDB" id="A0A8C7H5K0"/>
<reference evidence="1" key="1">
    <citation type="submission" date="2025-08" db="UniProtKB">
        <authorList>
            <consortium name="Ensembl"/>
        </authorList>
    </citation>
    <scope>IDENTIFICATION</scope>
</reference>
<name>A0A8C7H5K0_ONCKI</name>
<organism evidence="1 2">
    <name type="scientific">Oncorhynchus kisutch</name>
    <name type="common">Coho salmon</name>
    <name type="synonym">Salmo kisutch</name>
    <dbReference type="NCBI Taxonomy" id="8019"/>
    <lineage>
        <taxon>Eukaryota</taxon>
        <taxon>Metazoa</taxon>
        <taxon>Chordata</taxon>
        <taxon>Craniata</taxon>
        <taxon>Vertebrata</taxon>
        <taxon>Euteleostomi</taxon>
        <taxon>Actinopterygii</taxon>
        <taxon>Neopterygii</taxon>
        <taxon>Teleostei</taxon>
        <taxon>Protacanthopterygii</taxon>
        <taxon>Salmoniformes</taxon>
        <taxon>Salmonidae</taxon>
        <taxon>Salmoninae</taxon>
        <taxon>Oncorhynchus</taxon>
    </lineage>
</organism>
<proteinExistence type="predicted"/>
<dbReference type="Proteomes" id="UP000694557">
    <property type="component" value="Unassembled WGS sequence"/>
</dbReference>
<dbReference type="Ensembl" id="ENSOKIT00005056474.1">
    <property type="protein sequence ID" value="ENSOKIP00005053418.1"/>
    <property type="gene ID" value="ENSOKIG00005022605.1"/>
</dbReference>
<evidence type="ECO:0000313" key="1">
    <source>
        <dbReference type="Ensembl" id="ENSOKIP00005053418.1"/>
    </source>
</evidence>
<keyword evidence="2" id="KW-1185">Reference proteome</keyword>
<evidence type="ECO:0000313" key="2">
    <source>
        <dbReference type="Proteomes" id="UP000694557"/>
    </source>
</evidence>
<accession>A0A8C7H5K0</accession>
<reference evidence="1" key="2">
    <citation type="submission" date="2025-09" db="UniProtKB">
        <authorList>
            <consortium name="Ensembl"/>
        </authorList>
    </citation>
    <scope>IDENTIFICATION</scope>
</reference>
<protein>
    <submittedName>
        <fullName evidence="1">Uncharacterized protein</fullName>
    </submittedName>
</protein>